<evidence type="ECO:0000256" key="2">
    <source>
        <dbReference type="SAM" id="Phobius"/>
    </source>
</evidence>
<keyword evidence="2" id="KW-0472">Membrane</keyword>
<proteinExistence type="predicted"/>
<protein>
    <recommendedName>
        <fullName evidence="5">Transmembrane protein</fullName>
    </recommendedName>
</protein>
<sequence>MSKAKLKLSFVARLVEPRPTNPSLEYARRRRLHALYILLLASVLFWSATIAILSASGYYNQGRFARAERAGDRHEVRMPEADSRVHARERGHLKRYEIQGRWKELHTSLGLEVLPDASFHPDILPLVDKDSEEHRSFERDPKDVPGQRRKRSDTEYSRERPSSQPDLFLADDSQSSPTETLNHLRATFQRLARRDQLEKALRRIRPR</sequence>
<keyword evidence="2" id="KW-0812">Transmembrane</keyword>
<dbReference type="InParanoid" id="A0A0H2S3C7"/>
<reference evidence="3 4" key="1">
    <citation type="submission" date="2015-04" db="EMBL/GenBank/DDBJ databases">
        <title>Complete genome sequence of Schizopora paradoxa KUC8140, a cosmopolitan wood degrader in East Asia.</title>
        <authorList>
            <consortium name="DOE Joint Genome Institute"/>
            <person name="Min B."/>
            <person name="Park H."/>
            <person name="Jang Y."/>
            <person name="Kim J.-J."/>
            <person name="Kim K.H."/>
            <person name="Pangilinan J."/>
            <person name="Lipzen A."/>
            <person name="Riley R."/>
            <person name="Grigoriev I.V."/>
            <person name="Spatafora J.W."/>
            <person name="Choi I.-G."/>
        </authorList>
    </citation>
    <scope>NUCLEOTIDE SEQUENCE [LARGE SCALE GENOMIC DNA]</scope>
    <source>
        <strain evidence="3 4">KUC8140</strain>
    </source>
</reference>
<evidence type="ECO:0000313" key="4">
    <source>
        <dbReference type="Proteomes" id="UP000053477"/>
    </source>
</evidence>
<evidence type="ECO:0000313" key="3">
    <source>
        <dbReference type="EMBL" id="KLO18820.1"/>
    </source>
</evidence>
<keyword evidence="2" id="KW-1133">Transmembrane helix</keyword>
<dbReference type="AlphaFoldDB" id="A0A0H2S3C7"/>
<evidence type="ECO:0000256" key="1">
    <source>
        <dbReference type="SAM" id="MobiDB-lite"/>
    </source>
</evidence>
<feature type="region of interest" description="Disordered" evidence="1">
    <location>
        <begin position="130"/>
        <end position="179"/>
    </location>
</feature>
<organism evidence="3 4">
    <name type="scientific">Schizopora paradoxa</name>
    <dbReference type="NCBI Taxonomy" id="27342"/>
    <lineage>
        <taxon>Eukaryota</taxon>
        <taxon>Fungi</taxon>
        <taxon>Dikarya</taxon>
        <taxon>Basidiomycota</taxon>
        <taxon>Agaricomycotina</taxon>
        <taxon>Agaricomycetes</taxon>
        <taxon>Hymenochaetales</taxon>
        <taxon>Schizoporaceae</taxon>
        <taxon>Schizopora</taxon>
    </lineage>
</organism>
<evidence type="ECO:0008006" key="5">
    <source>
        <dbReference type="Google" id="ProtNLM"/>
    </source>
</evidence>
<dbReference type="PROSITE" id="PS50096">
    <property type="entry name" value="IQ"/>
    <property type="match status" value="1"/>
</dbReference>
<dbReference type="Proteomes" id="UP000053477">
    <property type="component" value="Unassembled WGS sequence"/>
</dbReference>
<feature type="compositionally biased region" description="Basic and acidic residues" evidence="1">
    <location>
        <begin position="130"/>
        <end position="161"/>
    </location>
</feature>
<feature type="transmembrane region" description="Helical" evidence="2">
    <location>
        <begin position="34"/>
        <end position="59"/>
    </location>
</feature>
<accession>A0A0H2S3C7</accession>
<keyword evidence="4" id="KW-1185">Reference proteome</keyword>
<dbReference type="EMBL" id="KQ085891">
    <property type="protein sequence ID" value="KLO18820.1"/>
    <property type="molecule type" value="Genomic_DNA"/>
</dbReference>
<name>A0A0H2S3C7_9AGAM</name>
<gene>
    <name evidence="3" type="ORF">SCHPADRAFT_899383</name>
</gene>